<name>A0A078BB12_STYLE</name>
<keyword evidence="3" id="KW-1185">Reference proteome</keyword>
<dbReference type="Proteomes" id="UP000039865">
    <property type="component" value="Unassembled WGS sequence"/>
</dbReference>
<reference evidence="2 3" key="1">
    <citation type="submission" date="2014-06" db="EMBL/GenBank/DDBJ databases">
        <authorList>
            <person name="Swart Estienne"/>
        </authorList>
    </citation>
    <scope>NUCLEOTIDE SEQUENCE [LARGE SCALE GENOMIC DNA]</scope>
    <source>
        <strain evidence="2 3">130c</strain>
    </source>
</reference>
<protein>
    <submittedName>
        <fullName evidence="2">Uncharacterized protein</fullName>
    </submittedName>
</protein>
<gene>
    <name evidence="2" type="primary">Contig14416.g707</name>
    <name evidence="2" type="ORF">STYLEM_19575</name>
</gene>
<feature type="compositionally biased region" description="Basic and acidic residues" evidence="1">
    <location>
        <begin position="87"/>
        <end position="109"/>
    </location>
</feature>
<feature type="compositionally biased region" description="Basic and acidic residues" evidence="1">
    <location>
        <begin position="116"/>
        <end position="134"/>
    </location>
</feature>
<sequence length="851" mass="100247">MSESSDSLNFIKKVIIKNTYEKGMNKMQSDMFNSKKLFSPSESKTYPKNQQSFKNAAIINQQLKNKDESSSKVIENQKTTKYIRKKSKDEKKQNNDIFPKDKKLPDKVQKSINSVNEKKLPLNKMDQEQLDKNESSQNVFKTKKKSISSVKSKVNKEKALDFGNVPYLMFIPKKEQQKDQNEDVEMKSKLLEIESPDTLSENKSINNQKTPINQDDYIPVSKDGLDSQSLRESKKSVQYSSIDFMKYAYFANKTLGANKHITCEEKIQTHINIIKKITSITKYDEQLYRLLAGYELRRSLKYCLQDYSINFHYKQYQDQKSNQISQEVTIKDDYKNQQPSNNQIGIQQNENIDDQFNIEQLAKNSNFFLLFNTFDSPFKIKQEFYQIKETCHILLIELFRYLDLLLEKAQNNENLDWIAGPENRKFLEMISSHLLYVHFKHPSLLQKKNKLEDEILERDIDIYQAYKFENQGNLHNPLQLSAKQMQEIQQAEMEEIDKELLNDSSIISNEGTDLVETSIQDPSVLDDLLFDFSKISKLYQIILKYKIDELDSNIQRCQQSKTYSEGKGDQIPPNSNKDQLLIKKKIVQELRFMEKILTSLNGITPIANQYLELFDQCGYFLMKFKEYIDINFFSSICYQLMKKNPSKKNENLLLEYRKQLASDVESVTRINYQKIIYVLSRSMFPFNEMTLNDIFYNQDGKFRGFKGLKPFHFGSMMPSLARMRYNQIEIINSICNQFSSTIRNDFKYIEPKYIKVFIERLLILDFRLTKDAIVFFKEIKYLLDLNKPALEKSLKEFLEKDQSTIQADLDMLNSRNRIQSSLQDIRIIEQYCDYIIQGDNPDFKIDLMIDQ</sequence>
<organism evidence="2 3">
    <name type="scientific">Stylonychia lemnae</name>
    <name type="common">Ciliate</name>
    <dbReference type="NCBI Taxonomy" id="5949"/>
    <lineage>
        <taxon>Eukaryota</taxon>
        <taxon>Sar</taxon>
        <taxon>Alveolata</taxon>
        <taxon>Ciliophora</taxon>
        <taxon>Intramacronucleata</taxon>
        <taxon>Spirotrichea</taxon>
        <taxon>Stichotrichia</taxon>
        <taxon>Sporadotrichida</taxon>
        <taxon>Oxytrichidae</taxon>
        <taxon>Stylonychinae</taxon>
        <taxon>Stylonychia</taxon>
    </lineage>
</organism>
<feature type="region of interest" description="Disordered" evidence="1">
    <location>
        <begin position="63"/>
        <end position="140"/>
    </location>
</feature>
<dbReference type="AlphaFoldDB" id="A0A078BB12"/>
<proteinExistence type="predicted"/>
<evidence type="ECO:0000313" key="3">
    <source>
        <dbReference type="Proteomes" id="UP000039865"/>
    </source>
</evidence>
<dbReference type="EMBL" id="CCKQ01018461">
    <property type="protein sequence ID" value="CDW90432.1"/>
    <property type="molecule type" value="Genomic_DNA"/>
</dbReference>
<feature type="compositionally biased region" description="Polar residues" evidence="1">
    <location>
        <begin position="71"/>
        <end position="80"/>
    </location>
</feature>
<dbReference type="InParanoid" id="A0A078BB12"/>
<feature type="region of interest" description="Disordered" evidence="1">
    <location>
        <begin position="193"/>
        <end position="218"/>
    </location>
</feature>
<evidence type="ECO:0000313" key="2">
    <source>
        <dbReference type="EMBL" id="CDW90432.1"/>
    </source>
</evidence>
<feature type="compositionally biased region" description="Polar residues" evidence="1">
    <location>
        <begin position="197"/>
        <end position="213"/>
    </location>
</feature>
<evidence type="ECO:0000256" key="1">
    <source>
        <dbReference type="SAM" id="MobiDB-lite"/>
    </source>
</evidence>
<accession>A0A078BB12</accession>